<organism evidence="1 2">
    <name type="scientific">Aspergillus brasiliensis (strain CBS 101740 / IMI 381727 / IBT 21946)</name>
    <dbReference type="NCBI Taxonomy" id="767769"/>
    <lineage>
        <taxon>Eukaryota</taxon>
        <taxon>Fungi</taxon>
        <taxon>Dikarya</taxon>
        <taxon>Ascomycota</taxon>
        <taxon>Pezizomycotina</taxon>
        <taxon>Eurotiomycetes</taxon>
        <taxon>Eurotiomycetidae</taxon>
        <taxon>Eurotiales</taxon>
        <taxon>Aspergillaceae</taxon>
        <taxon>Aspergillus</taxon>
        <taxon>Aspergillus subgen. Circumdati</taxon>
    </lineage>
</organism>
<sequence>MDRYRNMTDCAMQESDVTGFGRATVQRNPLQGSWRALTIGQAKEFLWSHPLAL</sequence>
<dbReference type="RefSeq" id="XP_067475215.1">
    <property type="nucleotide sequence ID" value="XM_067625864.1"/>
</dbReference>
<dbReference type="EMBL" id="KV878692">
    <property type="protein sequence ID" value="OJJ67966.1"/>
    <property type="molecule type" value="Genomic_DNA"/>
</dbReference>
<dbReference type="AlphaFoldDB" id="A0A1L9U8F2"/>
<name>A0A1L9U8F2_ASPBC</name>
<evidence type="ECO:0000313" key="1">
    <source>
        <dbReference type="EMBL" id="OJJ67966.1"/>
    </source>
</evidence>
<dbReference type="Proteomes" id="UP000184499">
    <property type="component" value="Unassembled WGS sequence"/>
</dbReference>
<keyword evidence="2" id="KW-1185">Reference proteome</keyword>
<gene>
    <name evidence="1" type="ORF">ASPBRDRAFT_47490</name>
</gene>
<evidence type="ECO:0000313" key="2">
    <source>
        <dbReference type="Proteomes" id="UP000184499"/>
    </source>
</evidence>
<reference evidence="2" key="1">
    <citation type="journal article" date="2017" name="Genome Biol.">
        <title>Comparative genomics reveals high biological diversity and specific adaptations in the industrially and medically important fungal genus Aspergillus.</title>
        <authorList>
            <person name="de Vries R.P."/>
            <person name="Riley R."/>
            <person name="Wiebenga A."/>
            <person name="Aguilar-Osorio G."/>
            <person name="Amillis S."/>
            <person name="Uchima C.A."/>
            <person name="Anderluh G."/>
            <person name="Asadollahi M."/>
            <person name="Askin M."/>
            <person name="Barry K."/>
            <person name="Battaglia E."/>
            <person name="Bayram O."/>
            <person name="Benocci T."/>
            <person name="Braus-Stromeyer S.A."/>
            <person name="Caldana C."/>
            <person name="Canovas D."/>
            <person name="Cerqueira G.C."/>
            <person name="Chen F."/>
            <person name="Chen W."/>
            <person name="Choi C."/>
            <person name="Clum A."/>
            <person name="Dos Santos R.A."/>
            <person name="Damasio A.R."/>
            <person name="Diallinas G."/>
            <person name="Emri T."/>
            <person name="Fekete E."/>
            <person name="Flipphi M."/>
            <person name="Freyberg S."/>
            <person name="Gallo A."/>
            <person name="Gournas C."/>
            <person name="Habgood R."/>
            <person name="Hainaut M."/>
            <person name="Harispe M.L."/>
            <person name="Henrissat B."/>
            <person name="Hilden K.S."/>
            <person name="Hope R."/>
            <person name="Hossain A."/>
            <person name="Karabika E."/>
            <person name="Karaffa L."/>
            <person name="Karanyi Z."/>
            <person name="Krasevec N."/>
            <person name="Kuo A."/>
            <person name="Kusch H."/>
            <person name="LaButti K."/>
            <person name="Lagendijk E.L."/>
            <person name="Lapidus A."/>
            <person name="Levasseur A."/>
            <person name="Lindquist E."/>
            <person name="Lipzen A."/>
            <person name="Logrieco A.F."/>
            <person name="MacCabe A."/>
            <person name="Maekelae M.R."/>
            <person name="Malavazi I."/>
            <person name="Melin P."/>
            <person name="Meyer V."/>
            <person name="Mielnichuk N."/>
            <person name="Miskei M."/>
            <person name="Molnar A.P."/>
            <person name="Mule G."/>
            <person name="Ngan C.Y."/>
            <person name="Orejas M."/>
            <person name="Orosz E."/>
            <person name="Ouedraogo J.P."/>
            <person name="Overkamp K.M."/>
            <person name="Park H.-S."/>
            <person name="Perrone G."/>
            <person name="Piumi F."/>
            <person name="Punt P.J."/>
            <person name="Ram A.F."/>
            <person name="Ramon A."/>
            <person name="Rauscher S."/>
            <person name="Record E."/>
            <person name="Riano-Pachon D.M."/>
            <person name="Robert V."/>
            <person name="Roehrig J."/>
            <person name="Ruller R."/>
            <person name="Salamov A."/>
            <person name="Salih N.S."/>
            <person name="Samson R.A."/>
            <person name="Sandor E."/>
            <person name="Sanguinetti M."/>
            <person name="Schuetze T."/>
            <person name="Sepcic K."/>
            <person name="Shelest E."/>
            <person name="Sherlock G."/>
            <person name="Sophianopoulou V."/>
            <person name="Squina F.M."/>
            <person name="Sun H."/>
            <person name="Susca A."/>
            <person name="Todd R.B."/>
            <person name="Tsang A."/>
            <person name="Unkles S.E."/>
            <person name="van de Wiele N."/>
            <person name="van Rossen-Uffink D."/>
            <person name="Oliveira J.V."/>
            <person name="Vesth T.C."/>
            <person name="Visser J."/>
            <person name="Yu J.-H."/>
            <person name="Zhou M."/>
            <person name="Andersen M.R."/>
            <person name="Archer D.B."/>
            <person name="Baker S.E."/>
            <person name="Benoit I."/>
            <person name="Brakhage A.A."/>
            <person name="Braus G.H."/>
            <person name="Fischer R."/>
            <person name="Frisvad J.C."/>
            <person name="Goldman G.H."/>
            <person name="Houbraken J."/>
            <person name="Oakley B."/>
            <person name="Pocsi I."/>
            <person name="Scazzocchio C."/>
            <person name="Seiboth B."/>
            <person name="vanKuyk P.A."/>
            <person name="Wortman J."/>
            <person name="Dyer P.S."/>
            <person name="Grigoriev I.V."/>
        </authorList>
    </citation>
    <scope>NUCLEOTIDE SEQUENCE [LARGE SCALE GENOMIC DNA]</scope>
    <source>
        <strain evidence="2">CBS 101740 / IMI 381727 / IBT 21946</strain>
    </source>
</reference>
<dbReference type="VEuPathDB" id="FungiDB:ASPBRDRAFT_47490"/>
<proteinExistence type="predicted"/>
<accession>A0A1L9U8F2</accession>
<dbReference type="GeneID" id="93578352"/>
<protein>
    <submittedName>
        <fullName evidence="1">Uncharacterized protein</fullName>
    </submittedName>
</protein>